<evidence type="ECO:0000256" key="18">
    <source>
        <dbReference type="SAM" id="SignalP"/>
    </source>
</evidence>
<keyword evidence="14 16" id="KW-0141">cGMP biosynthesis</keyword>
<dbReference type="OMA" id="TGHIHIS"/>
<keyword evidence="11 21" id="KW-0675">Receptor</keyword>
<comment type="caution">
    <text evidence="21">The sequence shown here is derived from an EMBL/GenBank/DDBJ whole genome shotgun (WGS) entry which is preliminary data.</text>
</comment>
<keyword evidence="7" id="KW-0547">Nucleotide-binding</keyword>
<evidence type="ECO:0000256" key="11">
    <source>
        <dbReference type="ARBA" id="ARBA00023170"/>
    </source>
</evidence>
<dbReference type="PROSITE" id="PS00452">
    <property type="entry name" value="GUANYLATE_CYCLASE_1"/>
    <property type="match status" value="1"/>
</dbReference>
<keyword evidence="9" id="KW-0342">GTP-binding</keyword>
<dbReference type="GO" id="GO:0007635">
    <property type="term" value="P:chemosensory behavior"/>
    <property type="evidence" value="ECO:0007669"/>
    <property type="project" value="UniProtKB-ARBA"/>
</dbReference>
<dbReference type="Pfam" id="PF07714">
    <property type="entry name" value="PK_Tyr_Ser-Thr"/>
    <property type="match status" value="1"/>
</dbReference>
<dbReference type="SMART" id="SM00044">
    <property type="entry name" value="CYCc"/>
    <property type="match status" value="1"/>
</dbReference>
<dbReference type="AlphaFoldDB" id="A0A0B2VJ83"/>
<proteinExistence type="inferred from homology"/>
<dbReference type="PANTHER" id="PTHR11920">
    <property type="entry name" value="GUANYLYL CYCLASE"/>
    <property type="match status" value="1"/>
</dbReference>
<evidence type="ECO:0000256" key="2">
    <source>
        <dbReference type="ARBA" id="ARBA00004251"/>
    </source>
</evidence>
<dbReference type="InterPro" id="IPR001054">
    <property type="entry name" value="A/G_cyclase"/>
</dbReference>
<dbReference type="InterPro" id="IPR001170">
    <property type="entry name" value="ANPR/GUC"/>
</dbReference>
<evidence type="ECO:0000259" key="20">
    <source>
        <dbReference type="PROSITE" id="PS50125"/>
    </source>
</evidence>
<dbReference type="PROSITE" id="PS50011">
    <property type="entry name" value="PROTEIN_KINASE_DOM"/>
    <property type="match status" value="1"/>
</dbReference>
<dbReference type="OrthoDB" id="1890790at2759"/>
<evidence type="ECO:0000256" key="17">
    <source>
        <dbReference type="SAM" id="Phobius"/>
    </source>
</evidence>
<keyword evidence="10 17" id="KW-0472">Membrane</keyword>
<evidence type="ECO:0000256" key="7">
    <source>
        <dbReference type="ARBA" id="ARBA00022741"/>
    </source>
</evidence>
<reference evidence="21 22" key="1">
    <citation type="submission" date="2014-11" db="EMBL/GenBank/DDBJ databases">
        <title>Genetic blueprint of the zoonotic pathogen Toxocara canis.</title>
        <authorList>
            <person name="Zhu X.-Q."/>
            <person name="Korhonen P.K."/>
            <person name="Cai H."/>
            <person name="Young N.D."/>
            <person name="Nejsum P."/>
            <person name="von Samson-Himmelstjerna G."/>
            <person name="Boag P.R."/>
            <person name="Tan P."/>
            <person name="Li Q."/>
            <person name="Min J."/>
            <person name="Yang Y."/>
            <person name="Wang X."/>
            <person name="Fang X."/>
            <person name="Hall R.S."/>
            <person name="Hofmann A."/>
            <person name="Sternberg P.W."/>
            <person name="Jex A.R."/>
            <person name="Gasser R.B."/>
        </authorList>
    </citation>
    <scope>NUCLEOTIDE SEQUENCE [LARGE SCALE GENOMIC DNA]</scope>
    <source>
        <strain evidence="21">PN_DK_2014</strain>
    </source>
</reference>
<evidence type="ECO:0000256" key="5">
    <source>
        <dbReference type="ARBA" id="ARBA00022692"/>
    </source>
</evidence>
<evidence type="ECO:0000256" key="10">
    <source>
        <dbReference type="ARBA" id="ARBA00023136"/>
    </source>
</evidence>
<dbReference type="Gene3D" id="3.40.50.2300">
    <property type="match status" value="2"/>
</dbReference>
<dbReference type="EC" id="4.6.1.2" evidence="3 16"/>
<keyword evidence="6 18" id="KW-0732">Signal</keyword>
<accession>A0A0B2VJ83</accession>
<keyword evidence="12" id="KW-0325">Glycoprotein</keyword>
<dbReference type="InterPro" id="IPR001245">
    <property type="entry name" value="Ser-Thr/Tyr_kinase_cat_dom"/>
</dbReference>
<evidence type="ECO:0000256" key="8">
    <source>
        <dbReference type="ARBA" id="ARBA00022989"/>
    </source>
</evidence>
<dbReference type="EMBL" id="JPKZ01001515">
    <property type="protein sequence ID" value="KHN81449.1"/>
    <property type="molecule type" value="Genomic_DNA"/>
</dbReference>
<dbReference type="Proteomes" id="UP000031036">
    <property type="component" value="Unassembled WGS sequence"/>
</dbReference>
<keyword evidence="4" id="KW-1003">Cell membrane</keyword>
<dbReference type="GO" id="GO:0035556">
    <property type="term" value="P:intracellular signal transduction"/>
    <property type="evidence" value="ECO:0007669"/>
    <property type="project" value="InterPro"/>
</dbReference>
<dbReference type="GO" id="GO:0001653">
    <property type="term" value="F:peptide receptor activity"/>
    <property type="evidence" value="ECO:0007669"/>
    <property type="project" value="TreeGrafter"/>
</dbReference>
<evidence type="ECO:0000256" key="16">
    <source>
        <dbReference type="RuleBase" id="RU003431"/>
    </source>
</evidence>
<dbReference type="InterPro" id="IPR018297">
    <property type="entry name" value="A/G_cyclase_CS"/>
</dbReference>
<dbReference type="CDD" id="cd06352">
    <property type="entry name" value="PBP1_NPR_GC-like"/>
    <property type="match status" value="1"/>
</dbReference>
<comment type="subcellular location">
    <subcellularLocation>
        <location evidence="2">Cell membrane</location>
        <topology evidence="2">Single-pass type I membrane protein</topology>
    </subcellularLocation>
</comment>
<evidence type="ECO:0000256" key="4">
    <source>
        <dbReference type="ARBA" id="ARBA00022475"/>
    </source>
</evidence>
<feature type="domain" description="Guanylate cyclase" evidence="20">
    <location>
        <begin position="863"/>
        <end position="993"/>
    </location>
</feature>
<dbReference type="InterPro" id="IPR011009">
    <property type="entry name" value="Kinase-like_dom_sf"/>
</dbReference>
<dbReference type="InterPro" id="IPR050401">
    <property type="entry name" value="Cyclic_nucleotide_synthase"/>
</dbReference>
<dbReference type="InterPro" id="IPR001828">
    <property type="entry name" value="ANF_lig-bd_rcpt"/>
</dbReference>
<keyword evidence="5 17" id="KW-0812">Transmembrane</keyword>
<dbReference type="PROSITE" id="PS50125">
    <property type="entry name" value="GUANYLATE_CYCLASE_2"/>
    <property type="match status" value="1"/>
</dbReference>
<dbReference type="GO" id="GO:0005886">
    <property type="term" value="C:plasma membrane"/>
    <property type="evidence" value="ECO:0007669"/>
    <property type="project" value="UniProtKB-SubCell"/>
</dbReference>
<name>A0A0B2VJ83_TOXCA</name>
<dbReference type="Pfam" id="PF01094">
    <property type="entry name" value="ANF_receptor"/>
    <property type="match status" value="1"/>
</dbReference>
<evidence type="ECO:0000256" key="1">
    <source>
        <dbReference type="ARBA" id="ARBA00001436"/>
    </source>
</evidence>
<dbReference type="InterPro" id="IPR000719">
    <property type="entry name" value="Prot_kinase_dom"/>
</dbReference>
<dbReference type="STRING" id="6265.A0A0B2VJ83"/>
<dbReference type="GO" id="GO:0007168">
    <property type="term" value="P:receptor guanylyl cyclase signaling pathway"/>
    <property type="evidence" value="ECO:0007669"/>
    <property type="project" value="TreeGrafter"/>
</dbReference>
<dbReference type="SUPFAM" id="SSF55073">
    <property type="entry name" value="Nucleotide cyclase"/>
    <property type="match status" value="1"/>
</dbReference>
<dbReference type="CDD" id="cd07302">
    <property type="entry name" value="CHD"/>
    <property type="match status" value="1"/>
</dbReference>
<dbReference type="GO" id="GO:0005524">
    <property type="term" value="F:ATP binding"/>
    <property type="evidence" value="ECO:0007669"/>
    <property type="project" value="InterPro"/>
</dbReference>
<dbReference type="PRINTS" id="PR00255">
    <property type="entry name" value="NATPEPTIDER"/>
</dbReference>
<feature type="signal peptide" evidence="18">
    <location>
        <begin position="1"/>
        <end position="17"/>
    </location>
</feature>
<dbReference type="Gene3D" id="6.10.250.780">
    <property type="match status" value="1"/>
</dbReference>
<evidence type="ECO:0000256" key="12">
    <source>
        <dbReference type="ARBA" id="ARBA00023180"/>
    </source>
</evidence>
<dbReference type="GO" id="GO:0005525">
    <property type="term" value="F:GTP binding"/>
    <property type="evidence" value="ECO:0007669"/>
    <property type="project" value="UniProtKB-KW"/>
</dbReference>
<dbReference type="SUPFAM" id="SSF53822">
    <property type="entry name" value="Periplasmic binding protein-like I"/>
    <property type="match status" value="1"/>
</dbReference>
<feature type="chain" id="PRO_5002077325" description="Guanylate cyclase" evidence="18">
    <location>
        <begin position="18"/>
        <end position="1208"/>
    </location>
</feature>
<keyword evidence="13 15" id="KW-0456">Lyase</keyword>
<evidence type="ECO:0000259" key="19">
    <source>
        <dbReference type="PROSITE" id="PS50011"/>
    </source>
</evidence>
<comment type="similarity">
    <text evidence="15">Belongs to the adenylyl cyclase class-4/guanylyl cyclase family.</text>
</comment>
<dbReference type="Gene3D" id="1.10.510.10">
    <property type="entry name" value="Transferase(Phosphotransferase) domain 1"/>
    <property type="match status" value="1"/>
</dbReference>
<dbReference type="Pfam" id="PF00211">
    <property type="entry name" value="Guanylate_cyc"/>
    <property type="match status" value="1"/>
</dbReference>
<dbReference type="GO" id="GO:0004383">
    <property type="term" value="F:guanylate cyclase activity"/>
    <property type="evidence" value="ECO:0007669"/>
    <property type="project" value="UniProtKB-EC"/>
</dbReference>
<gene>
    <name evidence="21" type="primary">gcy-1</name>
    <name evidence="21" type="ORF">Tcan_17765</name>
</gene>
<feature type="transmembrane region" description="Helical" evidence="17">
    <location>
        <begin position="462"/>
        <end position="488"/>
    </location>
</feature>
<dbReference type="GO" id="GO:0006935">
    <property type="term" value="P:chemotaxis"/>
    <property type="evidence" value="ECO:0007669"/>
    <property type="project" value="UniProtKB-ARBA"/>
</dbReference>
<evidence type="ECO:0000256" key="13">
    <source>
        <dbReference type="ARBA" id="ARBA00023239"/>
    </source>
</evidence>
<dbReference type="GO" id="GO:0004672">
    <property type="term" value="F:protein kinase activity"/>
    <property type="evidence" value="ECO:0007669"/>
    <property type="project" value="InterPro"/>
</dbReference>
<evidence type="ECO:0000256" key="14">
    <source>
        <dbReference type="ARBA" id="ARBA00023293"/>
    </source>
</evidence>
<dbReference type="PANTHER" id="PTHR11920:SF493">
    <property type="entry name" value="RECEPTOR-TYPE GUANYLATE CYCLASE GCY-22"/>
    <property type="match status" value="1"/>
</dbReference>
<keyword evidence="22" id="KW-1185">Reference proteome</keyword>
<dbReference type="SUPFAM" id="SSF56112">
    <property type="entry name" value="Protein kinase-like (PK-like)"/>
    <property type="match status" value="1"/>
</dbReference>
<protein>
    <recommendedName>
        <fullName evidence="3 16">Guanylate cyclase</fullName>
        <ecNumber evidence="3 16">4.6.1.2</ecNumber>
    </recommendedName>
</protein>
<evidence type="ECO:0000256" key="15">
    <source>
        <dbReference type="RuleBase" id="RU000405"/>
    </source>
</evidence>
<dbReference type="InterPro" id="IPR028082">
    <property type="entry name" value="Peripla_BP_I"/>
</dbReference>
<dbReference type="InterPro" id="IPR029787">
    <property type="entry name" value="Nucleotide_cyclase"/>
</dbReference>
<evidence type="ECO:0000256" key="9">
    <source>
        <dbReference type="ARBA" id="ARBA00023134"/>
    </source>
</evidence>
<dbReference type="FunFam" id="3.30.70.1230:FF:000023">
    <property type="entry name" value="Guanylate cyclase"/>
    <property type="match status" value="1"/>
</dbReference>
<feature type="domain" description="Protein kinase" evidence="19">
    <location>
        <begin position="519"/>
        <end position="805"/>
    </location>
</feature>
<organism evidence="21 22">
    <name type="scientific">Toxocara canis</name>
    <name type="common">Canine roundworm</name>
    <dbReference type="NCBI Taxonomy" id="6265"/>
    <lineage>
        <taxon>Eukaryota</taxon>
        <taxon>Metazoa</taxon>
        <taxon>Ecdysozoa</taxon>
        <taxon>Nematoda</taxon>
        <taxon>Chromadorea</taxon>
        <taxon>Rhabditida</taxon>
        <taxon>Spirurina</taxon>
        <taxon>Ascaridomorpha</taxon>
        <taxon>Ascaridoidea</taxon>
        <taxon>Toxocaridae</taxon>
        <taxon>Toxocara</taxon>
    </lineage>
</organism>
<sequence length="1208" mass="135812">MFLHIFVFYLQFAVQEAQERKVVVGLLMTKDSPDISDLVGYQRSASAVMIAMDRIENENLLPNINITFKWYFDECETYLSSGYLTRLIQDNVNVILGPVCPASAMAAGVLAHFYEFPIYIWGTVMPAQLLDNSIYPTVVTTVPSSIPLSQSFITMMHNFRWGEFAFVYSLNRSSKAPRCSYIQQDIENAVNYDPNVTITFKRQMSVINNETMFDILNRIKTRARIVAACLETDDQRREFMKGVLNAGMNTNDYVYIFLETRKQGFGNPPFWVDQSAQSDGLDEQIKTACKELLILDNQVLNETVTTFNDEVIARMKDYPFYCTTECKGYTTAAIQAPFLADAMYLYARALNKTLSENPEADIKNGTELVTNSQGSFEGYSGRMVIDKDGNRNAIYNLYGLNINEEPEKWVIIGMIENVTKWAPLYTNAATSIWATRGGVQPVAVPECGFTGTECPPSFMESYFVYVLVACILLFVFAIIAIATIVYVIKARKKEQLRLDQLWQINFASLVKANEKASISKSAYSIQSGTSSTSTRIMTEPLAETDTHAFYYLFNDAVVARKHIARPRIEKQHAVELRLMCKLDKENLNKFMGLCTNGPQYLSVWKFCGRGSLKNIIEKGTLTMDAFFIYSLMKDICEGIYALHHSAFGCHGHLTSSSCLVDDRWQVKLSNFGLSFLKEAEPRPVNTLLWTAPELLREENNVGTKKGDIYSFAIICSEIITRKSAFNIDEREESVEELVYKIKRVEGSPFRPVIATNDIQDMSPTTLHLIRDCWSESPEARPTIDIVKNILKSMQRGGNLMDHVFTMLEQYATNLEEEVEARTKELVEEKKKSDILLYRMLPKEVAEKLKLGLTVQPESFESVTVFFSDVVKFTNLASKCTPLQVVNLLNDLYTTFDTIIDEHQVYKVETIGDGYLCVSGLPDRNGNEHARNVAEMSFAFLKSLISFRVPHLPAERINIRIGMHTGPVVAGVVGLTMPRYCLFGDTVNTASRMESNGKPGHIHISAETNKFLTKIIGGYSTESRGEVIIKGKGVMETFWLLPDDHFTMGTGHIHISAETNKFLTKIIGGYSTESRGEVFATITGHIHISAETNKFLTKIIGGYSTESRGEVFATITGHIHISAETNKFLTKIIGGYSTESRGEVFATITGHIHISAETNKFLTKIIGGYSTESRGEVIIKGKGVMETFWLLPDDHFTMGSDSPLSQQHQ</sequence>
<dbReference type="Pfam" id="PF07701">
    <property type="entry name" value="HNOBA"/>
    <property type="match status" value="1"/>
</dbReference>
<keyword evidence="8 17" id="KW-1133">Transmembrane helix</keyword>
<evidence type="ECO:0000313" key="22">
    <source>
        <dbReference type="Proteomes" id="UP000031036"/>
    </source>
</evidence>
<dbReference type="InterPro" id="IPR011645">
    <property type="entry name" value="HNOB_dom_associated"/>
</dbReference>
<evidence type="ECO:0000313" key="21">
    <source>
        <dbReference type="EMBL" id="KHN81449.1"/>
    </source>
</evidence>
<dbReference type="GO" id="GO:0004016">
    <property type="term" value="F:adenylate cyclase activity"/>
    <property type="evidence" value="ECO:0007669"/>
    <property type="project" value="TreeGrafter"/>
</dbReference>
<evidence type="ECO:0000256" key="3">
    <source>
        <dbReference type="ARBA" id="ARBA00012202"/>
    </source>
</evidence>
<comment type="catalytic activity">
    <reaction evidence="1 16">
        <text>GTP = 3',5'-cyclic GMP + diphosphate</text>
        <dbReference type="Rhea" id="RHEA:13665"/>
        <dbReference type="ChEBI" id="CHEBI:33019"/>
        <dbReference type="ChEBI" id="CHEBI:37565"/>
        <dbReference type="ChEBI" id="CHEBI:57746"/>
        <dbReference type="EC" id="4.6.1.2"/>
    </reaction>
</comment>
<evidence type="ECO:0000256" key="6">
    <source>
        <dbReference type="ARBA" id="ARBA00022729"/>
    </source>
</evidence>
<dbReference type="Gene3D" id="3.30.70.1230">
    <property type="entry name" value="Nucleotide cyclase"/>
    <property type="match status" value="2"/>
</dbReference>